<evidence type="ECO:0000259" key="9">
    <source>
        <dbReference type="Pfam" id="PF12704"/>
    </source>
</evidence>
<dbReference type="Pfam" id="PF12704">
    <property type="entry name" value="MacB_PCD"/>
    <property type="match status" value="1"/>
</dbReference>
<feature type="domain" description="ABC3 transporter permease C-terminal" evidence="8">
    <location>
        <begin position="301"/>
        <end position="414"/>
    </location>
</feature>
<feature type="transmembrane region" description="Helical" evidence="7">
    <location>
        <begin position="343"/>
        <end position="372"/>
    </location>
</feature>
<keyword evidence="3 7" id="KW-0812">Transmembrane</keyword>
<dbReference type="Proteomes" id="UP000264071">
    <property type="component" value="Unassembled WGS sequence"/>
</dbReference>
<dbReference type="PANTHER" id="PTHR30572:SF4">
    <property type="entry name" value="ABC TRANSPORTER PERMEASE YTRF"/>
    <property type="match status" value="1"/>
</dbReference>
<comment type="subcellular location">
    <subcellularLocation>
        <location evidence="1">Cell membrane</location>
        <topology evidence="1">Multi-pass membrane protein</topology>
    </subcellularLocation>
</comment>
<feature type="transmembrane region" description="Helical" evidence="7">
    <location>
        <begin position="291"/>
        <end position="322"/>
    </location>
</feature>
<feature type="transmembrane region" description="Helical" evidence="7">
    <location>
        <begin position="384"/>
        <end position="404"/>
    </location>
</feature>
<dbReference type="InterPro" id="IPR003838">
    <property type="entry name" value="ABC3_permease_C"/>
</dbReference>
<evidence type="ECO:0000256" key="2">
    <source>
        <dbReference type="ARBA" id="ARBA00022475"/>
    </source>
</evidence>
<organism evidence="10 11">
    <name type="scientific">Gemmatimonas aurantiaca</name>
    <dbReference type="NCBI Taxonomy" id="173480"/>
    <lineage>
        <taxon>Bacteria</taxon>
        <taxon>Pseudomonadati</taxon>
        <taxon>Gemmatimonadota</taxon>
        <taxon>Gemmatimonadia</taxon>
        <taxon>Gemmatimonadales</taxon>
        <taxon>Gemmatimonadaceae</taxon>
        <taxon>Gemmatimonas</taxon>
    </lineage>
</organism>
<evidence type="ECO:0000313" key="10">
    <source>
        <dbReference type="EMBL" id="HCT56957.1"/>
    </source>
</evidence>
<dbReference type="InterPro" id="IPR050250">
    <property type="entry name" value="Macrolide_Exporter_MacB"/>
</dbReference>
<evidence type="ECO:0000256" key="1">
    <source>
        <dbReference type="ARBA" id="ARBA00004651"/>
    </source>
</evidence>
<evidence type="ECO:0000256" key="5">
    <source>
        <dbReference type="ARBA" id="ARBA00023136"/>
    </source>
</evidence>
<evidence type="ECO:0000256" key="7">
    <source>
        <dbReference type="SAM" id="Phobius"/>
    </source>
</evidence>
<evidence type="ECO:0000256" key="6">
    <source>
        <dbReference type="ARBA" id="ARBA00038076"/>
    </source>
</evidence>
<name>A0A3D4V9F1_9BACT</name>
<dbReference type="AlphaFoldDB" id="A0A3D4V9F1"/>
<dbReference type="PANTHER" id="PTHR30572">
    <property type="entry name" value="MEMBRANE COMPONENT OF TRANSPORTER-RELATED"/>
    <property type="match status" value="1"/>
</dbReference>
<feature type="domain" description="MacB-like periplasmic core" evidence="9">
    <location>
        <begin position="29"/>
        <end position="260"/>
    </location>
</feature>
<dbReference type="GO" id="GO:0022857">
    <property type="term" value="F:transmembrane transporter activity"/>
    <property type="evidence" value="ECO:0007669"/>
    <property type="project" value="TreeGrafter"/>
</dbReference>
<dbReference type="Pfam" id="PF02687">
    <property type="entry name" value="FtsX"/>
    <property type="match status" value="1"/>
</dbReference>
<gene>
    <name evidence="10" type="ORF">DGD08_07050</name>
</gene>
<keyword evidence="4 7" id="KW-1133">Transmembrane helix</keyword>
<dbReference type="GO" id="GO:0005886">
    <property type="term" value="C:plasma membrane"/>
    <property type="evidence" value="ECO:0007669"/>
    <property type="project" value="UniProtKB-SubCell"/>
</dbReference>
<feature type="transmembrane region" description="Helical" evidence="7">
    <location>
        <begin position="28"/>
        <end position="49"/>
    </location>
</feature>
<evidence type="ECO:0000256" key="4">
    <source>
        <dbReference type="ARBA" id="ARBA00022989"/>
    </source>
</evidence>
<proteinExistence type="inferred from homology"/>
<reference evidence="10 11" key="1">
    <citation type="journal article" date="2018" name="Nat. Biotechnol.">
        <title>A standardized bacterial taxonomy based on genome phylogeny substantially revises the tree of life.</title>
        <authorList>
            <person name="Parks D.H."/>
            <person name="Chuvochina M."/>
            <person name="Waite D.W."/>
            <person name="Rinke C."/>
            <person name="Skarshewski A."/>
            <person name="Chaumeil P.A."/>
            <person name="Hugenholtz P."/>
        </authorList>
    </citation>
    <scope>NUCLEOTIDE SEQUENCE [LARGE SCALE GENOMIC DNA]</scope>
    <source>
        <strain evidence="10">UBA8844</strain>
    </source>
</reference>
<keyword evidence="2" id="KW-1003">Cell membrane</keyword>
<sequence>MRFIDRLFVALEGIGMALDAIRANKVRAGLTIAGVAIGVFVVVAMGATVHGIRQSFQSDLDEFGATSFQVRRRGVGFNSCDGTDDTCPDRRNPAITLDEWNTIRNMPDVETATAWLSGQTSFDYKDRHVTNVGYDAQSTDWIKTDVADISPGRSFSRAEHDGAAQVVVINDTLKNRLFGDSDPIGKQIAVEGKQFTVIGVFHTKAGFLKSMDGRGPDKPRAILPMMTAYRHLDVWRRGLLIMVKPRPGIQQAVVMDAVTEMLRGRRGLKPAQPNNFALVAQDRMLETFDQLFGAIFMVELALSAVGLLVGGVGVVAIMMISVTERTREIGVRKALGATRVTILWQFLVEAATLTSIGASVGLIAGSVLAWIVRSNTSIPTSIPGSAIATAIIASIATGVVFGMLPALRASRLDPVEALRHE</sequence>
<evidence type="ECO:0000259" key="8">
    <source>
        <dbReference type="Pfam" id="PF02687"/>
    </source>
</evidence>
<protein>
    <submittedName>
        <fullName evidence="10">ABC transporter permease</fullName>
    </submittedName>
</protein>
<comment type="similarity">
    <text evidence="6">Belongs to the ABC-4 integral membrane protein family.</text>
</comment>
<keyword evidence="5 7" id="KW-0472">Membrane</keyword>
<comment type="caution">
    <text evidence="10">The sequence shown here is derived from an EMBL/GenBank/DDBJ whole genome shotgun (WGS) entry which is preliminary data.</text>
</comment>
<dbReference type="EMBL" id="DPIY01000006">
    <property type="protein sequence ID" value="HCT56957.1"/>
    <property type="molecule type" value="Genomic_DNA"/>
</dbReference>
<evidence type="ECO:0000313" key="11">
    <source>
        <dbReference type="Proteomes" id="UP000264071"/>
    </source>
</evidence>
<evidence type="ECO:0000256" key="3">
    <source>
        <dbReference type="ARBA" id="ARBA00022692"/>
    </source>
</evidence>
<dbReference type="InterPro" id="IPR025857">
    <property type="entry name" value="MacB_PCD"/>
</dbReference>
<accession>A0A3D4V9F1</accession>